<dbReference type="EMBL" id="JBGBPQ010000021">
    <property type="protein sequence ID" value="KAL1503523.1"/>
    <property type="molecule type" value="Genomic_DNA"/>
</dbReference>
<dbReference type="Proteomes" id="UP001515480">
    <property type="component" value="Unassembled WGS sequence"/>
</dbReference>
<comment type="caution">
    <text evidence="2">The sequence shown here is derived from an EMBL/GenBank/DDBJ whole genome shotgun (WGS) entry which is preliminary data.</text>
</comment>
<feature type="compositionally biased region" description="Basic and acidic residues" evidence="1">
    <location>
        <begin position="29"/>
        <end position="40"/>
    </location>
</feature>
<name>A0AB34IPP9_PRYPA</name>
<dbReference type="AlphaFoldDB" id="A0AB34IPP9"/>
<organism evidence="2 3">
    <name type="scientific">Prymnesium parvum</name>
    <name type="common">Toxic golden alga</name>
    <dbReference type="NCBI Taxonomy" id="97485"/>
    <lineage>
        <taxon>Eukaryota</taxon>
        <taxon>Haptista</taxon>
        <taxon>Haptophyta</taxon>
        <taxon>Prymnesiophyceae</taxon>
        <taxon>Prymnesiales</taxon>
        <taxon>Prymnesiaceae</taxon>
        <taxon>Prymnesium</taxon>
    </lineage>
</organism>
<keyword evidence="3" id="KW-1185">Reference proteome</keyword>
<accession>A0AB34IPP9</accession>
<evidence type="ECO:0000256" key="1">
    <source>
        <dbReference type="SAM" id="MobiDB-lite"/>
    </source>
</evidence>
<evidence type="ECO:0000313" key="2">
    <source>
        <dbReference type="EMBL" id="KAL1503523.1"/>
    </source>
</evidence>
<reference evidence="2 3" key="1">
    <citation type="journal article" date="2024" name="Science">
        <title>Giant polyketide synthase enzymes in the biosynthesis of giant marine polyether toxins.</title>
        <authorList>
            <person name="Fallon T.R."/>
            <person name="Shende V.V."/>
            <person name="Wierzbicki I.H."/>
            <person name="Pendleton A.L."/>
            <person name="Watervoot N.F."/>
            <person name="Auber R.P."/>
            <person name="Gonzalez D.J."/>
            <person name="Wisecaver J.H."/>
            <person name="Moore B.S."/>
        </authorList>
    </citation>
    <scope>NUCLEOTIDE SEQUENCE [LARGE SCALE GENOMIC DNA]</scope>
    <source>
        <strain evidence="2 3">12B1</strain>
    </source>
</reference>
<sequence length="365" mass="40123">MSSANLSICTSPYSSHPLLSRTSSRINRGKAEHSFSDKSSPRLLPPPPPPLEWNPPHLPSPSRTADPRSLRHLRHLAYSIDAQQRSERAAEARAAALRAQSLAARRRLELSTRRRADAQLDAITAQRERRIAALSPGRHLRRAMSQPAGRPWRLPPSPSLAEAEGGVAKGVRRVAEEHARQVREWEAVVAQRNEASAASVRKRLEASARREEARAARVGEVKGRQLAEREAAAREEAALKAAIAERRTRAQQCRHEQWEAERREAMALGQMRAKSVERAAALRGVGRRSRGWGQGDGRGAGAHFHDERSAPLLRHLLHGICAAESFLAGRGLLEPFFDGHQVSLLLAALNTDEQACNGSRPLGAS</sequence>
<proteinExistence type="predicted"/>
<protein>
    <submittedName>
        <fullName evidence="2">Uncharacterized protein</fullName>
    </submittedName>
</protein>
<evidence type="ECO:0000313" key="3">
    <source>
        <dbReference type="Proteomes" id="UP001515480"/>
    </source>
</evidence>
<gene>
    <name evidence="2" type="ORF">AB1Y20_012003</name>
</gene>
<feature type="compositionally biased region" description="Polar residues" evidence="1">
    <location>
        <begin position="1"/>
        <end position="14"/>
    </location>
</feature>
<feature type="region of interest" description="Disordered" evidence="1">
    <location>
        <begin position="138"/>
        <end position="166"/>
    </location>
</feature>
<feature type="region of interest" description="Disordered" evidence="1">
    <location>
        <begin position="1"/>
        <end position="67"/>
    </location>
</feature>
<feature type="compositionally biased region" description="Pro residues" evidence="1">
    <location>
        <begin position="43"/>
        <end position="59"/>
    </location>
</feature>